<organism evidence="7 8">
    <name type="scientific">Lacticaseibacillus brantae DSM 23927</name>
    <dbReference type="NCBI Taxonomy" id="1423727"/>
    <lineage>
        <taxon>Bacteria</taxon>
        <taxon>Bacillati</taxon>
        <taxon>Bacillota</taxon>
        <taxon>Bacilli</taxon>
        <taxon>Lactobacillales</taxon>
        <taxon>Lactobacillaceae</taxon>
        <taxon>Lacticaseibacillus</taxon>
    </lineage>
</organism>
<dbReference type="PANTHER" id="PTHR12001:SF69">
    <property type="entry name" value="ALL TRANS-POLYPRENYL-DIPHOSPHATE SYNTHASE PDSS1"/>
    <property type="match status" value="1"/>
</dbReference>
<proteinExistence type="inferred from homology"/>
<dbReference type="AlphaFoldDB" id="A0A0R2B8W0"/>
<evidence type="ECO:0000313" key="8">
    <source>
        <dbReference type="Proteomes" id="UP000051672"/>
    </source>
</evidence>
<evidence type="ECO:0000256" key="4">
    <source>
        <dbReference type="ARBA" id="ARBA00022723"/>
    </source>
</evidence>
<dbReference type="Pfam" id="PF00348">
    <property type="entry name" value="polyprenyl_synt"/>
    <property type="match status" value="1"/>
</dbReference>
<dbReference type="GO" id="GO:0004659">
    <property type="term" value="F:prenyltransferase activity"/>
    <property type="evidence" value="ECO:0007669"/>
    <property type="project" value="InterPro"/>
</dbReference>
<dbReference type="GO" id="GO:0046872">
    <property type="term" value="F:metal ion binding"/>
    <property type="evidence" value="ECO:0007669"/>
    <property type="project" value="UniProtKB-KW"/>
</dbReference>
<dbReference type="PROSITE" id="PS00723">
    <property type="entry name" value="POLYPRENYL_SYNTHASE_1"/>
    <property type="match status" value="1"/>
</dbReference>
<evidence type="ECO:0000256" key="5">
    <source>
        <dbReference type="ARBA" id="ARBA00022842"/>
    </source>
</evidence>
<gene>
    <name evidence="7" type="ORF">FC34_GL001011</name>
</gene>
<keyword evidence="5" id="KW-0460">Magnesium</keyword>
<dbReference type="STRING" id="1423727.FC34_GL001011"/>
<dbReference type="SFLD" id="SFLDS00005">
    <property type="entry name" value="Isoprenoid_Synthase_Type_I"/>
    <property type="match status" value="1"/>
</dbReference>
<evidence type="ECO:0000313" key="7">
    <source>
        <dbReference type="EMBL" id="KRM72028.1"/>
    </source>
</evidence>
<dbReference type="PANTHER" id="PTHR12001">
    <property type="entry name" value="GERANYLGERANYL PYROPHOSPHATE SYNTHASE"/>
    <property type="match status" value="1"/>
</dbReference>
<reference evidence="7 8" key="1">
    <citation type="journal article" date="2015" name="Genome Announc.">
        <title>Expanding the biotechnology potential of lactobacilli through comparative genomics of 213 strains and associated genera.</title>
        <authorList>
            <person name="Sun Z."/>
            <person name="Harris H.M."/>
            <person name="McCann A."/>
            <person name="Guo C."/>
            <person name="Argimon S."/>
            <person name="Zhang W."/>
            <person name="Yang X."/>
            <person name="Jeffery I.B."/>
            <person name="Cooney J.C."/>
            <person name="Kagawa T.F."/>
            <person name="Liu W."/>
            <person name="Song Y."/>
            <person name="Salvetti E."/>
            <person name="Wrobel A."/>
            <person name="Rasinkangas P."/>
            <person name="Parkhill J."/>
            <person name="Rea M.C."/>
            <person name="O'Sullivan O."/>
            <person name="Ritari J."/>
            <person name="Douillard F.P."/>
            <person name="Paul Ross R."/>
            <person name="Yang R."/>
            <person name="Briner A.E."/>
            <person name="Felis G.E."/>
            <person name="de Vos W.M."/>
            <person name="Barrangou R."/>
            <person name="Klaenhammer T.R."/>
            <person name="Caufield P.W."/>
            <person name="Cui Y."/>
            <person name="Zhang H."/>
            <person name="O'Toole P.W."/>
        </authorList>
    </citation>
    <scope>NUCLEOTIDE SEQUENCE [LARGE SCALE GENOMIC DNA]</scope>
    <source>
        <strain evidence="7 8">DSM 23927</strain>
    </source>
</reference>
<evidence type="ECO:0000256" key="3">
    <source>
        <dbReference type="ARBA" id="ARBA00022679"/>
    </source>
</evidence>
<comment type="caution">
    <text evidence="7">The sequence shown here is derived from an EMBL/GenBank/DDBJ whole genome shotgun (WGS) entry which is preliminary data.</text>
</comment>
<keyword evidence="3 6" id="KW-0808">Transferase</keyword>
<dbReference type="CDD" id="cd00685">
    <property type="entry name" value="Trans_IPPS_HT"/>
    <property type="match status" value="1"/>
</dbReference>
<dbReference type="InterPro" id="IPR000092">
    <property type="entry name" value="Polyprenyl_synt"/>
</dbReference>
<dbReference type="EMBL" id="AYZQ01000002">
    <property type="protein sequence ID" value="KRM72028.1"/>
    <property type="molecule type" value="Genomic_DNA"/>
</dbReference>
<evidence type="ECO:0000256" key="6">
    <source>
        <dbReference type="RuleBase" id="RU004466"/>
    </source>
</evidence>
<dbReference type="Proteomes" id="UP000051672">
    <property type="component" value="Unassembled WGS sequence"/>
</dbReference>
<evidence type="ECO:0000256" key="1">
    <source>
        <dbReference type="ARBA" id="ARBA00001946"/>
    </source>
</evidence>
<dbReference type="RefSeq" id="WP_057894302.1">
    <property type="nucleotide sequence ID" value="NZ_AYZQ01000002.1"/>
</dbReference>
<evidence type="ECO:0000256" key="2">
    <source>
        <dbReference type="ARBA" id="ARBA00006706"/>
    </source>
</evidence>
<dbReference type="PROSITE" id="PS00444">
    <property type="entry name" value="POLYPRENYL_SYNTHASE_2"/>
    <property type="match status" value="1"/>
</dbReference>
<dbReference type="OrthoDB" id="9805316at2"/>
<keyword evidence="8" id="KW-1185">Reference proteome</keyword>
<dbReference type="InterPro" id="IPR033749">
    <property type="entry name" value="Polyprenyl_synt_CS"/>
</dbReference>
<dbReference type="SUPFAM" id="SSF48576">
    <property type="entry name" value="Terpenoid synthases"/>
    <property type="match status" value="1"/>
</dbReference>
<dbReference type="Gene3D" id="1.10.600.10">
    <property type="entry name" value="Farnesyl Diphosphate Synthase"/>
    <property type="match status" value="1"/>
</dbReference>
<dbReference type="PATRIC" id="fig|1423727.3.peg.1018"/>
<dbReference type="InterPro" id="IPR008949">
    <property type="entry name" value="Isoprenoid_synthase_dom_sf"/>
</dbReference>
<comment type="similarity">
    <text evidence="2 6">Belongs to the FPP/GGPP synthase family.</text>
</comment>
<keyword evidence="4" id="KW-0479">Metal-binding</keyword>
<sequence>MIYPLWHQYPEIYPKLQHVQALLTQRTRIRQPLVGNLLTQQINAGGKMLRSGLMLMFAQFGDFNRPELISGGAAIEALHLATLIHDDVLDHADARRGVDTIHSQADNRAAIYAGDFLFSVYFELMAQSSPDVANVGTNAMTMRRIFLGELDQNGQTNQRDLTVHQYLRQISGKTAALFALATYQGVRISQADPSLFIPAYRFGRYLGMSFQMIDDLLDYTGSPSQTQKPVFEDLQNGIYTLPLLYALETDRASLTPHLNAAQTDPQELAFVIERVRRDGIPQATALAEKYTQKALATLAAFPKGETRDALLTITNTMLNRKL</sequence>
<name>A0A0R2B8W0_9LACO</name>
<accession>A0A0R2B8W0</accession>
<protein>
    <submittedName>
        <fullName evidence="7">Octaprenyl-diphosphate synthase</fullName>
    </submittedName>
</protein>
<dbReference type="GO" id="GO:0008299">
    <property type="term" value="P:isoprenoid biosynthetic process"/>
    <property type="evidence" value="ECO:0007669"/>
    <property type="project" value="InterPro"/>
</dbReference>
<comment type="cofactor">
    <cofactor evidence="1">
        <name>Mg(2+)</name>
        <dbReference type="ChEBI" id="CHEBI:18420"/>
    </cofactor>
</comment>